<dbReference type="InterPro" id="IPR011050">
    <property type="entry name" value="Pectin_lyase_fold/virulence"/>
</dbReference>
<gene>
    <name evidence="7" type="ORF">SAMN02745114_01093</name>
</gene>
<evidence type="ECO:0000256" key="5">
    <source>
        <dbReference type="ARBA" id="ARBA00023295"/>
    </source>
</evidence>
<dbReference type="Proteomes" id="UP000190657">
    <property type="component" value="Unassembled WGS sequence"/>
</dbReference>
<accession>A0A1T4M0P9</accession>
<feature type="domain" description="GLAA-B beta-barrel" evidence="6">
    <location>
        <begin position="333"/>
        <end position="395"/>
    </location>
</feature>
<protein>
    <recommendedName>
        <fullName evidence="6">GLAA-B beta-barrel domain-containing protein</fullName>
    </recommendedName>
</protein>
<comment type="catalytic activity">
    <reaction evidence="2">
        <text>Hydrolysis of terminal, non-reducing branched (1-&gt;3)-alpha-D-galactosidic residues, producing free D-galactose.</text>
        <dbReference type="EC" id="3.2.1.n1"/>
    </reaction>
</comment>
<evidence type="ECO:0000256" key="2">
    <source>
        <dbReference type="ARBA" id="ARBA00001271"/>
    </source>
</evidence>
<evidence type="ECO:0000256" key="3">
    <source>
        <dbReference type="ARBA" id="ARBA00022737"/>
    </source>
</evidence>
<dbReference type="GO" id="GO:0004557">
    <property type="term" value="F:alpha-galactosidase activity"/>
    <property type="evidence" value="ECO:0007669"/>
    <property type="project" value="UniProtKB-EC"/>
</dbReference>
<dbReference type="STRING" id="290054.SAMN02745114_01093"/>
<dbReference type="EMBL" id="FUWW01000010">
    <property type="protein sequence ID" value="SJZ60559.1"/>
    <property type="molecule type" value="Genomic_DNA"/>
</dbReference>
<dbReference type="InterPro" id="IPR012334">
    <property type="entry name" value="Pectin_lyas_fold"/>
</dbReference>
<evidence type="ECO:0000313" key="8">
    <source>
        <dbReference type="Proteomes" id="UP000190657"/>
    </source>
</evidence>
<keyword evidence="8" id="KW-1185">Reference proteome</keyword>
<keyword evidence="4" id="KW-0378">Hydrolase</keyword>
<dbReference type="SUPFAM" id="SSF51126">
    <property type="entry name" value="Pectin lyase-like"/>
    <property type="match status" value="1"/>
</dbReference>
<sequence>MEIKVDKYGSANCFSVPLTEAIKDLNDGDTLVFENKEYHLFKDFSQERYIHFTNTDSFKNPKKYFGMFIENKKNFNIEGNGATLVIHGDICSLGMINCQNVNINNLTIRYASPNCSELKVIEKKGKTYKFSLPSSQLWYIDDTKKNTVVFFEQSPYTKKNYWEFRNDENSYNGVYHGADGNTVYRIPNQKGVFSGIKSMKRLSATELEIKYRVNKFFKVGDILTNQTNKNRNTCGIFFGECANVKSTNITVNYMAGFAWLSQMCENMSFDHITFKGDKDHIVSSFADLIHICGCKGDVTITNSYFSHAHDDCINIHGSFMRFKEKVDDHTAVFEFVHNQQGGHKNFYPGDKAKFYRRTNLNELPGDFTVKAVVDDLEGKTCKVTFNETLPQNIGEKHLHQSNIVIENKTYCPNVEISDCVFTAIPTRDILCTTSGKVRIHHNIFKHSQMAHIFISDDSMFWYESGPVRDVEIYENKFLLSPSIYSKCPAILIKPITFGKMNSKVHENITIRSNYFLVGRDVPIRAKGVTNLDIYSNTFNGSSRVVTSCCKKSK</sequence>
<organism evidence="7 8">
    <name type="scientific">Eubacterium coprostanoligenes</name>
    <dbReference type="NCBI Taxonomy" id="290054"/>
    <lineage>
        <taxon>Bacteria</taxon>
        <taxon>Bacillati</taxon>
        <taxon>Bacillota</taxon>
        <taxon>Clostridia</taxon>
        <taxon>Eubacteriales</taxon>
        <taxon>Eubacteriaceae</taxon>
        <taxon>Eubacterium</taxon>
    </lineage>
</organism>
<evidence type="ECO:0000313" key="7">
    <source>
        <dbReference type="EMBL" id="SJZ60559.1"/>
    </source>
</evidence>
<dbReference type="RefSeq" id="WP_078768568.1">
    <property type="nucleotide sequence ID" value="NZ_FUWW01000010.1"/>
</dbReference>
<keyword evidence="3" id="KW-0677">Repeat</keyword>
<dbReference type="Pfam" id="PF23764">
    <property type="entry name" value="Beta-barrel_GLAA-B_II"/>
    <property type="match status" value="1"/>
</dbReference>
<name>A0A1T4M0P9_9FIRM</name>
<dbReference type="AlphaFoldDB" id="A0A1T4M0P9"/>
<dbReference type="InterPro" id="IPR056441">
    <property type="entry name" value="Beta-barrel_GLAA-B_II"/>
</dbReference>
<reference evidence="7 8" key="1">
    <citation type="submission" date="2017-02" db="EMBL/GenBank/DDBJ databases">
        <authorList>
            <person name="Peterson S.W."/>
        </authorList>
    </citation>
    <scope>NUCLEOTIDE SEQUENCE [LARGE SCALE GENOMIC DNA]</scope>
    <source>
        <strain evidence="7 8">ATCC 51222</strain>
    </source>
</reference>
<evidence type="ECO:0000259" key="6">
    <source>
        <dbReference type="Pfam" id="PF23764"/>
    </source>
</evidence>
<proteinExistence type="predicted"/>
<dbReference type="Gene3D" id="2.160.20.10">
    <property type="entry name" value="Single-stranded right-handed beta-helix, Pectin lyase-like"/>
    <property type="match status" value="2"/>
</dbReference>
<comment type="catalytic activity">
    <reaction evidence="1">
        <text>Hydrolysis of terminal, non-reducing alpha-D-galactose residues in alpha-D-galactosides, including galactose oligosaccharides, galactomannans and galactolipids.</text>
        <dbReference type="EC" id="3.2.1.22"/>
    </reaction>
</comment>
<keyword evidence="5" id="KW-0326">Glycosidase</keyword>
<evidence type="ECO:0000256" key="1">
    <source>
        <dbReference type="ARBA" id="ARBA00001255"/>
    </source>
</evidence>
<dbReference type="OrthoDB" id="9807299at2"/>
<evidence type="ECO:0000256" key="4">
    <source>
        <dbReference type="ARBA" id="ARBA00022801"/>
    </source>
</evidence>